<dbReference type="GO" id="GO:0000172">
    <property type="term" value="C:ribonuclease MRP complex"/>
    <property type="evidence" value="ECO:0007669"/>
    <property type="project" value="TreeGrafter"/>
</dbReference>
<comment type="caution">
    <text evidence="1">The sequence shown here is derived from an EMBL/GenBank/DDBJ whole genome shotgun (WGS) entry which is preliminary data.</text>
</comment>
<organism evidence="1 2">
    <name type="scientific">Brachionus plicatilis</name>
    <name type="common">Marine rotifer</name>
    <name type="synonym">Brachionus muelleri</name>
    <dbReference type="NCBI Taxonomy" id="10195"/>
    <lineage>
        <taxon>Eukaryota</taxon>
        <taxon>Metazoa</taxon>
        <taxon>Spiralia</taxon>
        <taxon>Gnathifera</taxon>
        <taxon>Rotifera</taxon>
        <taxon>Eurotatoria</taxon>
        <taxon>Monogononta</taxon>
        <taxon>Pseudotrocha</taxon>
        <taxon>Ploima</taxon>
        <taxon>Brachionidae</taxon>
        <taxon>Brachionus</taxon>
    </lineage>
</organism>
<dbReference type="Pfam" id="PF08584">
    <property type="entry name" value="Ribonuc_P_40"/>
    <property type="match status" value="1"/>
</dbReference>
<dbReference type="GO" id="GO:0000171">
    <property type="term" value="F:ribonuclease MRP activity"/>
    <property type="evidence" value="ECO:0007669"/>
    <property type="project" value="TreeGrafter"/>
</dbReference>
<reference evidence="1 2" key="1">
    <citation type="journal article" date="2018" name="Sci. Rep.">
        <title>Genomic signatures of local adaptation to the degree of environmental predictability in rotifers.</title>
        <authorList>
            <person name="Franch-Gras L."/>
            <person name="Hahn C."/>
            <person name="Garcia-Roger E.M."/>
            <person name="Carmona M.J."/>
            <person name="Serra M."/>
            <person name="Gomez A."/>
        </authorList>
    </citation>
    <scope>NUCLEOTIDE SEQUENCE [LARGE SCALE GENOMIC DNA]</scope>
    <source>
        <strain evidence="1">HYR1</strain>
    </source>
</reference>
<evidence type="ECO:0000313" key="2">
    <source>
        <dbReference type="Proteomes" id="UP000276133"/>
    </source>
</evidence>
<accession>A0A3M7T665</accession>
<sequence length="329" mass="38522">MSDLFKDTFCHQVDIIVPNKERVFDKIKNLFSRYYFLSKVSLSELLSDDFIDKFYKNGDLYLYSLNTKLDCETCACLIPSGKLILNVSKSLNERIPINFSKKSVKFTGFEKYEIEFSIKELRKTKDFDLLKKVLGQVTLSFYAYWSTKDIDVDSEKEFKDFFGSKRVFNCLNRIDCQVKTCPGELIDKILLKNLIKGKDWIDAENLLGCLINNIDLKNFFANIDTENRKISFLRIKGFIPNRIVKNIIQNYLKPLIVDDVQQVERIILKVHGFRDSPLTLVKLDSSLEKKMRTNEENFVGIFLEYDQNRSSYDAVYKDFKNIFTISTNK</sequence>
<keyword evidence="2" id="KW-1185">Reference proteome</keyword>
<dbReference type="GO" id="GO:0001682">
    <property type="term" value="P:tRNA 5'-leader removal"/>
    <property type="evidence" value="ECO:0007669"/>
    <property type="project" value="InterPro"/>
</dbReference>
<dbReference type="GO" id="GO:0004526">
    <property type="term" value="F:ribonuclease P activity"/>
    <property type="evidence" value="ECO:0007669"/>
    <property type="project" value="TreeGrafter"/>
</dbReference>
<dbReference type="PANTHER" id="PTHR15396">
    <property type="entry name" value="RIBONUCLEASE P PROTEIN SUBUNIT P40"/>
    <property type="match status" value="1"/>
</dbReference>
<evidence type="ECO:0000313" key="1">
    <source>
        <dbReference type="EMBL" id="RNA43554.1"/>
    </source>
</evidence>
<dbReference type="GO" id="GO:0030681">
    <property type="term" value="C:multimeric ribonuclease P complex"/>
    <property type="evidence" value="ECO:0007669"/>
    <property type="project" value="TreeGrafter"/>
</dbReference>
<dbReference type="GO" id="GO:0000447">
    <property type="term" value="P:endonucleolytic cleavage in ITS1 to separate SSU-rRNA from 5.8S rRNA and LSU-rRNA from tricistronic rRNA transcript (SSU-rRNA, 5.8S rRNA, LSU-rRNA)"/>
    <property type="evidence" value="ECO:0007669"/>
    <property type="project" value="TreeGrafter"/>
</dbReference>
<dbReference type="EMBL" id="REGN01000212">
    <property type="protein sequence ID" value="RNA43554.1"/>
    <property type="molecule type" value="Genomic_DNA"/>
</dbReference>
<dbReference type="Proteomes" id="UP000276133">
    <property type="component" value="Unassembled WGS sequence"/>
</dbReference>
<protein>
    <submittedName>
        <fullName evidence="1">Ribonuclease P subunit</fullName>
    </submittedName>
</protein>
<dbReference type="AlphaFoldDB" id="A0A3M7T665"/>
<dbReference type="InterPro" id="IPR013893">
    <property type="entry name" value="RNase_P_Rpp40"/>
</dbReference>
<name>A0A3M7T665_BRAPC</name>
<dbReference type="STRING" id="10195.A0A3M7T665"/>
<gene>
    <name evidence="1" type="ORF">BpHYR1_005052</name>
</gene>
<dbReference type="PANTHER" id="PTHR15396:SF1">
    <property type="entry name" value="RIBONUCLEASE P PROTEIN SUBUNIT P40"/>
    <property type="match status" value="1"/>
</dbReference>
<dbReference type="OrthoDB" id="446759at2759"/>
<proteinExistence type="predicted"/>